<feature type="region of interest" description="Disordered" evidence="1">
    <location>
        <begin position="142"/>
        <end position="165"/>
    </location>
</feature>
<dbReference type="AlphaFoldDB" id="A0AAI9E5Z1"/>
<reference evidence="2" key="1">
    <citation type="submission" date="2023-11" db="EMBL/GenBank/DDBJ databases">
        <authorList>
            <person name="Alioto T."/>
            <person name="Alioto T."/>
            <person name="Gomez Garrido J."/>
        </authorList>
    </citation>
    <scope>NUCLEOTIDE SEQUENCE</scope>
</reference>
<dbReference type="Proteomes" id="UP001296104">
    <property type="component" value="Unassembled WGS sequence"/>
</dbReference>
<proteinExistence type="predicted"/>
<protein>
    <submittedName>
        <fullName evidence="2">Uncharacterized protein</fullName>
    </submittedName>
</protein>
<feature type="compositionally biased region" description="Low complexity" evidence="1">
    <location>
        <begin position="216"/>
        <end position="231"/>
    </location>
</feature>
<feature type="compositionally biased region" description="Basic residues" evidence="1">
    <location>
        <begin position="107"/>
        <end position="117"/>
    </location>
</feature>
<feature type="region of interest" description="Disordered" evidence="1">
    <location>
        <begin position="187"/>
        <end position="248"/>
    </location>
</feature>
<sequence>MNMTPNDLRQHVLLPIPSFKAHKRPEGREDMLRTIIQNIETQQQQVRNNIIAAGEARLNEQKEHQQRVAAAAAAVSRPSSSDSADAMDLDVTTAPLSDGEIIPAHPNGHHHHHHHHNNPSDHNGKNSGINLFLANLSAPVPESGRDPCVPADGSLPPPPPGVRQATPPLEIQVAKETLDRIAEYELHSQPAKEHYEKALERMRRGSTGVPPIHHTSNAPSSGAGPPSASSHGAGGSVANPIDSARDPR</sequence>
<dbReference type="EMBL" id="CAVMBE010000009">
    <property type="protein sequence ID" value="CAK3878661.1"/>
    <property type="molecule type" value="Genomic_DNA"/>
</dbReference>
<keyword evidence="3" id="KW-1185">Reference proteome</keyword>
<evidence type="ECO:0000313" key="2">
    <source>
        <dbReference type="EMBL" id="CAK3878661.1"/>
    </source>
</evidence>
<feature type="compositionally biased region" description="Basic and acidic residues" evidence="1">
    <location>
        <begin position="187"/>
        <end position="203"/>
    </location>
</feature>
<organism evidence="2 3">
    <name type="scientific">Lecanosticta acicola</name>
    <dbReference type="NCBI Taxonomy" id="111012"/>
    <lineage>
        <taxon>Eukaryota</taxon>
        <taxon>Fungi</taxon>
        <taxon>Dikarya</taxon>
        <taxon>Ascomycota</taxon>
        <taxon>Pezizomycotina</taxon>
        <taxon>Dothideomycetes</taxon>
        <taxon>Dothideomycetidae</taxon>
        <taxon>Mycosphaerellales</taxon>
        <taxon>Mycosphaerellaceae</taxon>
        <taxon>Lecanosticta</taxon>
    </lineage>
</organism>
<accession>A0AAI9E5Z1</accession>
<feature type="region of interest" description="Disordered" evidence="1">
    <location>
        <begin position="102"/>
        <end position="129"/>
    </location>
</feature>
<comment type="caution">
    <text evidence="2">The sequence shown here is derived from an EMBL/GenBank/DDBJ whole genome shotgun (WGS) entry which is preliminary data.</text>
</comment>
<gene>
    <name evidence="2" type="ORF">LECACI_7A002104</name>
</gene>
<evidence type="ECO:0000313" key="3">
    <source>
        <dbReference type="Proteomes" id="UP001296104"/>
    </source>
</evidence>
<name>A0AAI9E5Z1_9PEZI</name>
<evidence type="ECO:0000256" key="1">
    <source>
        <dbReference type="SAM" id="MobiDB-lite"/>
    </source>
</evidence>